<dbReference type="Proteomes" id="UP000187035">
    <property type="component" value="Unassembled WGS sequence"/>
</dbReference>
<gene>
    <name evidence="1" type="ORF">BKH33_12550</name>
</gene>
<protein>
    <submittedName>
        <fullName evidence="1">Uncharacterized protein</fullName>
    </submittedName>
</protein>
<evidence type="ECO:0000313" key="2">
    <source>
        <dbReference type="Proteomes" id="UP000187035"/>
    </source>
</evidence>
<dbReference type="AlphaFoldDB" id="A0A854D2S1"/>
<dbReference type="InterPro" id="IPR009241">
    <property type="entry name" value="HigB-like"/>
</dbReference>
<proteinExistence type="predicted"/>
<comment type="caution">
    <text evidence="1">The sequence shown here is derived from an EMBL/GenBank/DDBJ whole genome shotgun (WGS) entry which is preliminary data.</text>
</comment>
<dbReference type="Pfam" id="PF05973">
    <property type="entry name" value="Gp49"/>
    <property type="match status" value="1"/>
</dbReference>
<sequence>MRPSNCWKKQGPRLDRPLVDTIKVSRHKSMKELTPGSTGRSELRILFVFDPKRQAILLIAGDKFDNWICWYKRDIPIADDLFDEHSKVERKVATMPMTITELLEEHPVDREQVDTHEGGCLPRSARIICASRLDSLRHS</sequence>
<dbReference type="RefSeq" id="WP_076142786.1">
    <property type="nucleotide sequence ID" value="NZ_JASPFF010000040.1"/>
</dbReference>
<organism evidence="1 2">
    <name type="scientific">Actinomyces naeslundii</name>
    <dbReference type="NCBI Taxonomy" id="1655"/>
    <lineage>
        <taxon>Bacteria</taxon>
        <taxon>Bacillati</taxon>
        <taxon>Actinomycetota</taxon>
        <taxon>Actinomycetes</taxon>
        <taxon>Actinomycetales</taxon>
        <taxon>Actinomycetaceae</taxon>
        <taxon>Actinomyces</taxon>
    </lineage>
</organism>
<reference evidence="1 2" key="1">
    <citation type="submission" date="2016-12" db="EMBL/GenBank/DDBJ databases">
        <title>Genomic comparison of strains in the 'Actinomyces naeslundii' group.</title>
        <authorList>
            <person name="Mughal S.R."/>
            <person name="Do T."/>
            <person name="Gilbert S.C."/>
            <person name="Witherden E.A."/>
            <person name="Didelot X."/>
            <person name="Beighton D."/>
        </authorList>
    </citation>
    <scope>NUCLEOTIDE SEQUENCE [LARGE SCALE GENOMIC DNA]</scope>
    <source>
        <strain evidence="1 2">NCTC 10301</strain>
    </source>
</reference>
<dbReference type="EMBL" id="MSRR01000032">
    <property type="protein sequence ID" value="OMG32164.1"/>
    <property type="molecule type" value="Genomic_DNA"/>
</dbReference>
<accession>A0A854D2S1</accession>
<name>A0A854D2S1_ACTNA</name>
<evidence type="ECO:0000313" key="1">
    <source>
        <dbReference type="EMBL" id="OMG32164.1"/>
    </source>
</evidence>